<name>A0ABU3NUG1_9FIRM</name>
<evidence type="ECO:0000313" key="3">
    <source>
        <dbReference type="Proteomes" id="UP001254848"/>
    </source>
</evidence>
<feature type="chain" id="PRO_5047376182" evidence="1">
    <location>
        <begin position="26"/>
        <end position="198"/>
    </location>
</feature>
<accession>A0ABU3NUG1</accession>
<feature type="signal peptide" evidence="1">
    <location>
        <begin position="1"/>
        <end position="25"/>
    </location>
</feature>
<sequence length="198" mass="22157">MRRFLLALVVVSVLNLLSAPPAVYAEEGVIFHRPTVAMLPVINNSGQKRTEYITEIVTEALYAKFGSGRYLLVDGQTLDDALRRQGIDDIHAASDAALFGALRNLGIDYAARAEIHPLIVRQRVHFPDVFLLMKAWSASVPVTFAVTNVRTGGYAYEAYFNEYAKHDFFIGFADRHQAIRLALDKVVEKFAQEQISLE</sequence>
<dbReference type="EMBL" id="JAUOZS010000001">
    <property type="protein sequence ID" value="MDT8900449.1"/>
    <property type="molecule type" value="Genomic_DNA"/>
</dbReference>
<dbReference type="Proteomes" id="UP001254848">
    <property type="component" value="Unassembled WGS sequence"/>
</dbReference>
<protein>
    <submittedName>
        <fullName evidence="2">Uncharacterized protein</fullName>
    </submittedName>
</protein>
<evidence type="ECO:0000256" key="1">
    <source>
        <dbReference type="SAM" id="SignalP"/>
    </source>
</evidence>
<organism evidence="2 3">
    <name type="scientific">Anaeroselena agilis</name>
    <dbReference type="NCBI Taxonomy" id="3063788"/>
    <lineage>
        <taxon>Bacteria</taxon>
        <taxon>Bacillati</taxon>
        <taxon>Bacillota</taxon>
        <taxon>Negativicutes</taxon>
        <taxon>Acetonemataceae</taxon>
        <taxon>Anaeroselena</taxon>
    </lineage>
</organism>
<keyword evidence="3" id="KW-1185">Reference proteome</keyword>
<proteinExistence type="predicted"/>
<reference evidence="2 3" key="1">
    <citation type="submission" date="2023-07" db="EMBL/GenBank/DDBJ databases">
        <title>The novel representative of Negativicutes class, Anaeroselena agilis gen. nov. sp. nov.</title>
        <authorList>
            <person name="Prokofeva M.I."/>
            <person name="Elcheninov A.G."/>
            <person name="Klyukina A."/>
            <person name="Kublanov I.V."/>
            <person name="Frolov E.N."/>
            <person name="Podosokorskaya O.A."/>
        </authorList>
    </citation>
    <scope>NUCLEOTIDE SEQUENCE [LARGE SCALE GENOMIC DNA]</scope>
    <source>
        <strain evidence="2 3">4137-cl</strain>
    </source>
</reference>
<keyword evidence="1" id="KW-0732">Signal</keyword>
<dbReference type="RefSeq" id="WP_413778994.1">
    <property type="nucleotide sequence ID" value="NZ_JAUOZS010000001.1"/>
</dbReference>
<dbReference type="Gene3D" id="3.40.50.10610">
    <property type="entry name" value="ABC-type transport auxiliary lipoprotein component"/>
    <property type="match status" value="1"/>
</dbReference>
<comment type="caution">
    <text evidence="2">The sequence shown here is derived from an EMBL/GenBank/DDBJ whole genome shotgun (WGS) entry which is preliminary data.</text>
</comment>
<gene>
    <name evidence="2" type="ORF">Q4T40_04225</name>
</gene>
<evidence type="ECO:0000313" key="2">
    <source>
        <dbReference type="EMBL" id="MDT8900449.1"/>
    </source>
</evidence>